<keyword evidence="4" id="KW-0804">Transcription</keyword>
<comment type="similarity">
    <text evidence="1">Belongs to the LysR transcriptional regulatory family.</text>
</comment>
<dbReference type="PANTHER" id="PTHR30537">
    <property type="entry name" value="HTH-TYPE TRANSCRIPTIONAL REGULATOR"/>
    <property type="match status" value="1"/>
</dbReference>
<dbReference type="AlphaFoldDB" id="A0A5C6UCE7"/>
<dbReference type="EMBL" id="VOQR01000001">
    <property type="protein sequence ID" value="TXC70382.1"/>
    <property type="molecule type" value="Genomic_DNA"/>
</dbReference>
<dbReference type="Gene3D" id="1.10.10.10">
    <property type="entry name" value="Winged helix-like DNA-binding domain superfamily/Winged helix DNA-binding domain"/>
    <property type="match status" value="1"/>
</dbReference>
<reference evidence="6 7" key="1">
    <citation type="journal article" date="2013" name="Antonie Van Leeuwenhoek">
        <title>Sphingomonas ginsenosidivorax sp. nov., with the ability to transform ginsenosides.</title>
        <authorList>
            <person name="Jin X.F."/>
            <person name="Kim J.K."/>
            <person name="Liu Q.M."/>
            <person name="Kang M.S."/>
            <person name="He D."/>
            <person name="Jin F.X."/>
            <person name="Kim S.C."/>
            <person name="Im W.T."/>
        </authorList>
    </citation>
    <scope>NUCLEOTIDE SEQUENCE [LARGE SCALE GENOMIC DNA]</scope>
    <source>
        <strain evidence="6 7">KHI67</strain>
    </source>
</reference>
<organism evidence="6 7">
    <name type="scientific">Sphingomonas ginsenosidivorax</name>
    <dbReference type="NCBI Taxonomy" id="862135"/>
    <lineage>
        <taxon>Bacteria</taxon>
        <taxon>Pseudomonadati</taxon>
        <taxon>Pseudomonadota</taxon>
        <taxon>Alphaproteobacteria</taxon>
        <taxon>Sphingomonadales</taxon>
        <taxon>Sphingomonadaceae</taxon>
        <taxon>Sphingomonas</taxon>
    </lineage>
</organism>
<keyword evidence="7" id="KW-1185">Reference proteome</keyword>
<gene>
    <name evidence="6" type="ORF">FSB78_05055</name>
</gene>
<proteinExistence type="inferred from homology"/>
<dbReference type="PANTHER" id="PTHR30537:SF5">
    <property type="entry name" value="HTH-TYPE TRANSCRIPTIONAL ACTIVATOR TTDR-RELATED"/>
    <property type="match status" value="1"/>
</dbReference>
<dbReference type="InterPro" id="IPR036390">
    <property type="entry name" value="WH_DNA-bd_sf"/>
</dbReference>
<evidence type="ECO:0000313" key="7">
    <source>
        <dbReference type="Proteomes" id="UP000321250"/>
    </source>
</evidence>
<dbReference type="InterPro" id="IPR000847">
    <property type="entry name" value="LysR_HTH_N"/>
</dbReference>
<dbReference type="Pfam" id="PF03466">
    <property type="entry name" value="LysR_substrate"/>
    <property type="match status" value="1"/>
</dbReference>
<dbReference type="Gene3D" id="3.40.190.290">
    <property type="match status" value="1"/>
</dbReference>
<evidence type="ECO:0000259" key="5">
    <source>
        <dbReference type="PROSITE" id="PS50931"/>
    </source>
</evidence>
<evidence type="ECO:0000256" key="1">
    <source>
        <dbReference type="ARBA" id="ARBA00009437"/>
    </source>
</evidence>
<evidence type="ECO:0000256" key="3">
    <source>
        <dbReference type="ARBA" id="ARBA00023125"/>
    </source>
</evidence>
<evidence type="ECO:0000256" key="4">
    <source>
        <dbReference type="ARBA" id="ARBA00023163"/>
    </source>
</evidence>
<dbReference type="SUPFAM" id="SSF46785">
    <property type="entry name" value="Winged helix' DNA-binding domain"/>
    <property type="match status" value="1"/>
</dbReference>
<feature type="domain" description="HTH lysR-type" evidence="5">
    <location>
        <begin position="1"/>
        <end position="57"/>
    </location>
</feature>
<keyword evidence="3" id="KW-0238">DNA-binding</keyword>
<keyword evidence="2" id="KW-0805">Transcription regulation</keyword>
<comment type="caution">
    <text evidence="6">The sequence shown here is derived from an EMBL/GenBank/DDBJ whole genome shotgun (WGS) entry which is preliminary data.</text>
</comment>
<name>A0A5C6UCE7_9SPHN</name>
<dbReference type="GO" id="GO:0003700">
    <property type="term" value="F:DNA-binding transcription factor activity"/>
    <property type="evidence" value="ECO:0007669"/>
    <property type="project" value="InterPro"/>
</dbReference>
<dbReference type="PROSITE" id="PS50931">
    <property type="entry name" value="HTH_LYSR"/>
    <property type="match status" value="1"/>
</dbReference>
<dbReference type="CDD" id="cd08422">
    <property type="entry name" value="PBP2_CrgA_like"/>
    <property type="match status" value="1"/>
</dbReference>
<dbReference type="RefSeq" id="WP_147080515.1">
    <property type="nucleotide sequence ID" value="NZ_VOQR01000001.1"/>
</dbReference>
<dbReference type="GO" id="GO:0043565">
    <property type="term" value="F:sequence-specific DNA binding"/>
    <property type="evidence" value="ECO:0007669"/>
    <property type="project" value="TreeGrafter"/>
</dbReference>
<dbReference type="InterPro" id="IPR058163">
    <property type="entry name" value="LysR-type_TF_proteobact-type"/>
</dbReference>
<dbReference type="Proteomes" id="UP000321250">
    <property type="component" value="Unassembled WGS sequence"/>
</dbReference>
<dbReference type="SUPFAM" id="SSF53850">
    <property type="entry name" value="Periplasmic binding protein-like II"/>
    <property type="match status" value="1"/>
</dbReference>
<sequence>MDPDYQLFATIVAAGSLSAAGRTLGMSPTMVSKRLARLEARLGTRLVHRTTRRLSLTGAGIGFHADVLAILAAIEAAERAVTGRQDVVRGPLRVSAPTAFGRLYVAPHLKGFVDRYPQIDLRLDLSDAFSDLLSDRVDLAIRIAPAIGAGLTGHRLASSRRVLCAAPAYLAQAGTPLNIAGLDEHRLLASDGQMPWRLDGPHGPIVVDHPSHVATNSGEVVRELALSGVGIALRSLWEVGRDIAAGRLARVLPDHEGSIDVGIYAVHPATPLVPRGVAVLIDYLTDLYRIPPWAA</sequence>
<dbReference type="GO" id="GO:0006351">
    <property type="term" value="P:DNA-templated transcription"/>
    <property type="evidence" value="ECO:0007669"/>
    <property type="project" value="TreeGrafter"/>
</dbReference>
<dbReference type="OrthoDB" id="9786526at2"/>
<protein>
    <submittedName>
        <fullName evidence="6">LysR family transcriptional regulator</fullName>
    </submittedName>
</protein>
<evidence type="ECO:0000256" key="2">
    <source>
        <dbReference type="ARBA" id="ARBA00023015"/>
    </source>
</evidence>
<evidence type="ECO:0000313" key="6">
    <source>
        <dbReference type="EMBL" id="TXC70382.1"/>
    </source>
</evidence>
<accession>A0A5C6UCE7</accession>
<dbReference type="InterPro" id="IPR005119">
    <property type="entry name" value="LysR_subst-bd"/>
</dbReference>
<dbReference type="Pfam" id="PF00126">
    <property type="entry name" value="HTH_1"/>
    <property type="match status" value="1"/>
</dbReference>
<dbReference type="InterPro" id="IPR036388">
    <property type="entry name" value="WH-like_DNA-bd_sf"/>
</dbReference>